<evidence type="ECO:0000313" key="1">
    <source>
        <dbReference type="EMBL" id="EUA56343.1"/>
    </source>
</evidence>
<protein>
    <submittedName>
        <fullName evidence="1">Nicotinate phosphoribosyltransferase domain protein</fullName>
        <ecNumber evidence="1">6.3.4.21</ecNumber>
    </submittedName>
</protein>
<proteinExistence type="predicted"/>
<name>X8CLM9_MYCXE</name>
<gene>
    <name evidence="1" type="ORF">I553_3311</name>
</gene>
<dbReference type="GO" id="GO:0016757">
    <property type="term" value="F:glycosyltransferase activity"/>
    <property type="evidence" value="ECO:0007669"/>
    <property type="project" value="UniProtKB-KW"/>
</dbReference>
<dbReference type="EMBL" id="JAOB01000031">
    <property type="protein sequence ID" value="EUA56343.1"/>
    <property type="molecule type" value="Genomic_DNA"/>
</dbReference>
<organism evidence="1">
    <name type="scientific">Mycobacterium xenopi 4042</name>
    <dbReference type="NCBI Taxonomy" id="1299334"/>
    <lineage>
        <taxon>Bacteria</taxon>
        <taxon>Bacillati</taxon>
        <taxon>Actinomycetota</taxon>
        <taxon>Actinomycetes</taxon>
        <taxon>Mycobacteriales</taxon>
        <taxon>Mycobacteriaceae</taxon>
        <taxon>Mycobacterium</taxon>
    </lineage>
</organism>
<dbReference type="EC" id="6.3.4.21" evidence="1"/>
<reference evidence="1" key="1">
    <citation type="submission" date="2014-01" db="EMBL/GenBank/DDBJ databases">
        <authorList>
            <person name="Brown-Elliot B."/>
            <person name="Wallace R."/>
            <person name="Lenaerts A."/>
            <person name="Ordway D."/>
            <person name="DeGroote M.A."/>
            <person name="Parker T."/>
            <person name="Sizemore C."/>
            <person name="Tallon L.J."/>
            <person name="Sadzewicz L.K."/>
            <person name="Sengamalay N."/>
            <person name="Fraser C.M."/>
            <person name="Hine E."/>
            <person name="Shefchek K.A."/>
            <person name="Das S.P."/>
            <person name="Tettelin H."/>
        </authorList>
    </citation>
    <scope>NUCLEOTIDE SEQUENCE [LARGE SCALE GENOMIC DNA]</scope>
    <source>
        <strain evidence="1">4042</strain>
    </source>
</reference>
<keyword evidence="1" id="KW-0436">Ligase</keyword>
<sequence>MLARQVREQLDRLGATQTRIVVSAILTSSPSPRWARAGRQLRCRHRAGYRVARRQPT</sequence>
<accession>X8CLM9</accession>
<dbReference type="AlphaFoldDB" id="X8CLM9"/>
<dbReference type="GO" id="GO:0004516">
    <property type="term" value="F:nicotinate phosphoribosyltransferase activity"/>
    <property type="evidence" value="ECO:0007669"/>
    <property type="project" value="UniProtKB-EC"/>
</dbReference>
<comment type="caution">
    <text evidence="1">The sequence shown here is derived from an EMBL/GenBank/DDBJ whole genome shotgun (WGS) entry which is preliminary data.</text>
</comment>
<keyword evidence="1" id="KW-0808">Transferase</keyword>
<keyword evidence="1" id="KW-0328">Glycosyltransferase</keyword>
<dbReference type="PATRIC" id="fig|1299334.3.peg.3062"/>